<proteinExistence type="predicted"/>
<dbReference type="Proteomes" id="UP000326924">
    <property type="component" value="Unassembled WGS sequence"/>
</dbReference>
<evidence type="ECO:0000256" key="1">
    <source>
        <dbReference type="SAM" id="MobiDB-lite"/>
    </source>
</evidence>
<keyword evidence="3" id="KW-1185">Reference proteome</keyword>
<dbReference type="EMBL" id="VXIS01000305">
    <property type="protein sequence ID" value="KAA8894866.1"/>
    <property type="molecule type" value="Genomic_DNA"/>
</dbReference>
<feature type="region of interest" description="Disordered" evidence="1">
    <location>
        <begin position="1"/>
        <end position="149"/>
    </location>
</feature>
<feature type="compositionally biased region" description="Basic and acidic residues" evidence="1">
    <location>
        <begin position="131"/>
        <end position="149"/>
    </location>
</feature>
<name>A0A5J5EIU4_9PEZI</name>
<reference evidence="2 3" key="1">
    <citation type="submission" date="2019-09" db="EMBL/GenBank/DDBJ databases">
        <title>Draft genome of the ectomycorrhizal ascomycete Sphaerosporella brunnea.</title>
        <authorList>
            <consortium name="DOE Joint Genome Institute"/>
            <person name="Benucci G.M."/>
            <person name="Marozzi G."/>
            <person name="Antonielli L."/>
            <person name="Sanchez S."/>
            <person name="Marco P."/>
            <person name="Wang X."/>
            <person name="Falini L.B."/>
            <person name="Barry K."/>
            <person name="Haridas S."/>
            <person name="Lipzen A."/>
            <person name="Labutti K."/>
            <person name="Grigoriev I.V."/>
            <person name="Murat C."/>
            <person name="Martin F."/>
            <person name="Albertini E."/>
            <person name="Donnini D."/>
            <person name="Bonito G."/>
        </authorList>
    </citation>
    <scope>NUCLEOTIDE SEQUENCE [LARGE SCALE GENOMIC DNA]</scope>
    <source>
        <strain evidence="2 3">Sb_GMNB300</strain>
    </source>
</reference>
<dbReference type="AlphaFoldDB" id="A0A5J5EIU4"/>
<feature type="non-terminal residue" evidence="2">
    <location>
        <position position="149"/>
    </location>
</feature>
<sequence length="149" mass="15852">MTSAAHPFEDPADPIVSSQMGDTNDADDMVMDLQGASQWSEPILTPTPTPTPMPIFTPNTVPPPPPPPHAEPQDGSQALAPTPTPPTPGALGAPRMTHAMTRGLSGQPPLDPKRPTPTIAFNGTPVQPLAESRKRQRNEEPESNRLMES</sequence>
<accession>A0A5J5EIU4</accession>
<comment type="caution">
    <text evidence="2">The sequence shown here is derived from an EMBL/GenBank/DDBJ whole genome shotgun (WGS) entry which is preliminary data.</text>
</comment>
<organism evidence="2 3">
    <name type="scientific">Sphaerosporella brunnea</name>
    <dbReference type="NCBI Taxonomy" id="1250544"/>
    <lineage>
        <taxon>Eukaryota</taxon>
        <taxon>Fungi</taxon>
        <taxon>Dikarya</taxon>
        <taxon>Ascomycota</taxon>
        <taxon>Pezizomycotina</taxon>
        <taxon>Pezizomycetes</taxon>
        <taxon>Pezizales</taxon>
        <taxon>Pyronemataceae</taxon>
        <taxon>Sphaerosporella</taxon>
    </lineage>
</organism>
<dbReference type="InParanoid" id="A0A5J5EIU4"/>
<protein>
    <submittedName>
        <fullName evidence="2">Uncharacterized protein</fullName>
    </submittedName>
</protein>
<gene>
    <name evidence="2" type="ORF">FN846DRAFT_894701</name>
</gene>
<evidence type="ECO:0000313" key="3">
    <source>
        <dbReference type="Proteomes" id="UP000326924"/>
    </source>
</evidence>
<evidence type="ECO:0000313" key="2">
    <source>
        <dbReference type="EMBL" id="KAA8894866.1"/>
    </source>
</evidence>
<feature type="compositionally biased region" description="Pro residues" evidence="1">
    <location>
        <begin position="45"/>
        <end position="70"/>
    </location>
</feature>